<organism evidence="3 4">
    <name type="scientific">Schizophyllum amplum</name>
    <dbReference type="NCBI Taxonomy" id="97359"/>
    <lineage>
        <taxon>Eukaryota</taxon>
        <taxon>Fungi</taxon>
        <taxon>Dikarya</taxon>
        <taxon>Basidiomycota</taxon>
        <taxon>Agaricomycotina</taxon>
        <taxon>Agaricomycetes</taxon>
        <taxon>Agaricomycetidae</taxon>
        <taxon>Agaricales</taxon>
        <taxon>Schizophyllaceae</taxon>
        <taxon>Schizophyllum</taxon>
    </lineage>
</organism>
<feature type="region of interest" description="Disordered" evidence="1">
    <location>
        <begin position="1"/>
        <end position="23"/>
    </location>
</feature>
<dbReference type="Proteomes" id="UP000320762">
    <property type="component" value="Unassembled WGS sequence"/>
</dbReference>
<evidence type="ECO:0000313" key="3">
    <source>
        <dbReference type="EMBL" id="TRM67520.1"/>
    </source>
</evidence>
<comment type="caution">
    <text evidence="3">The sequence shown here is derived from an EMBL/GenBank/DDBJ whole genome shotgun (WGS) entry which is preliminary data.</text>
</comment>
<dbReference type="EMBL" id="VDMD01000002">
    <property type="protein sequence ID" value="TRM67520.1"/>
    <property type="molecule type" value="Genomic_DNA"/>
</dbReference>
<reference evidence="3 4" key="1">
    <citation type="journal article" date="2019" name="New Phytol.">
        <title>Comparative genomics reveals unique wood-decay strategies and fruiting body development in the Schizophyllaceae.</title>
        <authorList>
            <person name="Almasi E."/>
            <person name="Sahu N."/>
            <person name="Krizsan K."/>
            <person name="Balint B."/>
            <person name="Kovacs G.M."/>
            <person name="Kiss B."/>
            <person name="Cseklye J."/>
            <person name="Drula E."/>
            <person name="Henrissat B."/>
            <person name="Nagy I."/>
            <person name="Chovatia M."/>
            <person name="Adam C."/>
            <person name="LaButti K."/>
            <person name="Lipzen A."/>
            <person name="Riley R."/>
            <person name="Grigoriev I.V."/>
            <person name="Nagy L.G."/>
        </authorList>
    </citation>
    <scope>NUCLEOTIDE SEQUENCE [LARGE SCALE GENOMIC DNA]</scope>
    <source>
        <strain evidence="3 4">NL-1724</strain>
    </source>
</reference>
<dbReference type="OrthoDB" id="3235815at2759"/>
<dbReference type="Pfam" id="PF12937">
    <property type="entry name" value="F-box-like"/>
    <property type="match status" value="1"/>
</dbReference>
<evidence type="ECO:0000313" key="4">
    <source>
        <dbReference type="Proteomes" id="UP000320762"/>
    </source>
</evidence>
<dbReference type="SUPFAM" id="SSF52047">
    <property type="entry name" value="RNI-like"/>
    <property type="match status" value="1"/>
</dbReference>
<proteinExistence type="predicted"/>
<feature type="domain" description="F-box" evidence="2">
    <location>
        <begin position="102"/>
        <end position="151"/>
    </location>
</feature>
<accession>A0A550CRW3</accession>
<evidence type="ECO:0000256" key="1">
    <source>
        <dbReference type="SAM" id="MobiDB-lite"/>
    </source>
</evidence>
<keyword evidence="4" id="KW-1185">Reference proteome</keyword>
<sequence>MASEPPSSSKDREGGHGPLPGHTVSEISAGRALQITLSNQSRYATTCGMSKDVRHPLLVIPHLLQRTEESATSKAAQLDECIASIRDQLSALMSYRNSLVSIASLPDEILSEIFICYGHAMNALYNLHWTGLMRVCRRWRAVGMATPALWSYVQAGTTRSSGNLPVQLRLSGAHPLSVRIRATDYESTARDIRLDWLTSLEPHMDRIHSLAVSAEYDSLAAILTKLGKEKRVQLRHLTLSFTYDSEETDDAFFIPADITANIVHGLQSLDLSNIEIDWHQLRNLSKLTICRYLYSRGLPTLPLQTVLGMLHRLPALTRLVLFNCIPLANALDEELPAVDTHPLQGVELLSLHASLCTTILSSIHLSQDALISLDQLQGLYDGVDARALLVLLHRQFRRPGAPILRSLELRTSDIARRSNGTGDEFHWYPDMGSFLERRTTCLSFHIQPKNEPARRRLMSKIMHAIPASHIRLLDARPSKAITEASCRWLLRLLPSVRVIALPKDGLAALSFLHALTAQLDEWRAGPVSELLSDAPWLERIHYGMQMVREDDENLAQISGALLQLLEAYKGAGIPLKDVMLDCKTLLVPFSVMKEMAHCVVTGRVCLNGSPLYFDGPNESLD</sequence>
<dbReference type="STRING" id="97359.A0A550CRW3"/>
<dbReference type="AlphaFoldDB" id="A0A550CRW3"/>
<evidence type="ECO:0000259" key="2">
    <source>
        <dbReference type="Pfam" id="PF12937"/>
    </source>
</evidence>
<dbReference type="Gene3D" id="3.80.10.10">
    <property type="entry name" value="Ribonuclease Inhibitor"/>
    <property type="match status" value="1"/>
</dbReference>
<dbReference type="InterPro" id="IPR032675">
    <property type="entry name" value="LRR_dom_sf"/>
</dbReference>
<name>A0A550CRW3_9AGAR</name>
<gene>
    <name evidence="3" type="ORF">BD626DRAFT_625957</name>
</gene>
<protein>
    <recommendedName>
        <fullName evidence="2">F-box domain-containing protein</fullName>
    </recommendedName>
</protein>
<dbReference type="InterPro" id="IPR001810">
    <property type="entry name" value="F-box_dom"/>
</dbReference>